<dbReference type="EC" id="2.4.-.-" evidence="4"/>
<dbReference type="Gene3D" id="3.40.50.2000">
    <property type="entry name" value="Glycogen Phosphorylase B"/>
    <property type="match status" value="1"/>
</dbReference>
<evidence type="ECO:0000313" key="5">
    <source>
        <dbReference type="Proteomes" id="UP000678276"/>
    </source>
</evidence>
<organism evidence="4 5">
    <name type="scientific">Jiella mangrovi</name>
    <dbReference type="NCBI Taxonomy" id="2821407"/>
    <lineage>
        <taxon>Bacteria</taxon>
        <taxon>Pseudomonadati</taxon>
        <taxon>Pseudomonadota</taxon>
        <taxon>Alphaproteobacteria</taxon>
        <taxon>Hyphomicrobiales</taxon>
        <taxon>Aurantimonadaceae</taxon>
        <taxon>Jiella</taxon>
    </lineage>
</organism>
<evidence type="ECO:0000256" key="3">
    <source>
        <dbReference type="ARBA" id="ARBA00022679"/>
    </source>
</evidence>
<dbReference type="InterPro" id="IPR029044">
    <property type="entry name" value="Nucleotide-diphossugar_trans"/>
</dbReference>
<keyword evidence="2 4" id="KW-0328">Glycosyltransferase</keyword>
<dbReference type="PANTHER" id="PTHR43179">
    <property type="entry name" value="RHAMNOSYLTRANSFERASE WBBL"/>
    <property type="match status" value="1"/>
</dbReference>
<comment type="caution">
    <text evidence="4">The sequence shown here is derived from an EMBL/GenBank/DDBJ whole genome shotgun (WGS) entry which is preliminary data.</text>
</comment>
<keyword evidence="3 4" id="KW-0808">Transferase</keyword>
<protein>
    <submittedName>
        <fullName evidence="4">Glycosyltransferase</fullName>
        <ecNumber evidence="4">2.4.-.-</ecNumber>
    </submittedName>
</protein>
<dbReference type="EMBL" id="JAGJCF010000007">
    <property type="protein sequence ID" value="MBP0616321.1"/>
    <property type="molecule type" value="Genomic_DNA"/>
</dbReference>
<dbReference type="PANTHER" id="PTHR43179:SF12">
    <property type="entry name" value="GALACTOFURANOSYLTRANSFERASE GLFT2"/>
    <property type="match status" value="1"/>
</dbReference>
<dbReference type="Pfam" id="PF13641">
    <property type="entry name" value="Glyco_tranf_2_3"/>
    <property type="match status" value="1"/>
</dbReference>
<proteinExistence type="inferred from homology"/>
<evidence type="ECO:0000313" key="4">
    <source>
        <dbReference type="EMBL" id="MBP0616321.1"/>
    </source>
</evidence>
<dbReference type="Gene3D" id="3.90.550.10">
    <property type="entry name" value="Spore Coat Polysaccharide Biosynthesis Protein SpsA, Chain A"/>
    <property type="match status" value="1"/>
</dbReference>
<accession>A0ABS4BI05</accession>
<reference evidence="4 5" key="1">
    <citation type="submission" date="2021-04" db="EMBL/GenBank/DDBJ databases">
        <title>Whole genome sequence of Jiella sp. KSK16Y-1.</title>
        <authorList>
            <person name="Tuo L."/>
        </authorList>
    </citation>
    <scope>NUCLEOTIDE SEQUENCE [LARGE SCALE GENOMIC DNA]</scope>
    <source>
        <strain evidence="4 5">KSK16Y-1</strain>
    </source>
</reference>
<gene>
    <name evidence="4" type="ORF">J6595_12080</name>
</gene>
<dbReference type="SUPFAM" id="SSF53756">
    <property type="entry name" value="UDP-Glycosyltransferase/glycogen phosphorylase"/>
    <property type="match status" value="1"/>
</dbReference>
<evidence type="ECO:0000256" key="1">
    <source>
        <dbReference type="ARBA" id="ARBA00006739"/>
    </source>
</evidence>
<dbReference type="GO" id="GO:0016757">
    <property type="term" value="F:glycosyltransferase activity"/>
    <property type="evidence" value="ECO:0007669"/>
    <property type="project" value="UniProtKB-KW"/>
</dbReference>
<comment type="similarity">
    <text evidence="1">Belongs to the glycosyltransferase 2 family.</text>
</comment>
<dbReference type="Proteomes" id="UP000678276">
    <property type="component" value="Unassembled WGS sequence"/>
</dbReference>
<keyword evidence="5" id="KW-1185">Reference proteome</keyword>
<name>A0ABS4BI05_9HYPH</name>
<sequence length="951" mass="107000">MHEGWRKGLNPSAVFDTHYYRNSNDDVREVDVNPLDHFIRWGQFEGRKSRPQDDVNRILSELGRTVFDLLSPHAEREFYFRQTGHEFAHTVDPVLHYFAWGHQLGISISPKFDPQFYRDTNYDIRHYGIEPLIHYAEYGWREGRLSAKDTRLVPVAPEFAERAERVRSSIDPKRYYEQLPYLKDTTVDPALHYILFGDRHGLDPNDGFSVHFYRSKYPDRHGVLTTLERHLAYRGRDPRITTPTSGPRLRSAKASPQALAIHEKAEGLRAWSDPQTPDVYVLIPIYKGYDETLSSIRAAAVAKTVRPFKIAVLDDCSPDAELSEAAARLCAEIGALYHRHETNRGFVGNINFGFETVERIGASHVILLNADTVVHDFWIDLMLARLERETDVATITPLSNNATILSYPVFCSDNNYELEIDHAALAGLARESSVNSVELITGVGFAMLISQEALRQLGHLDETAFKRGYGEEVDFCQRARQAGLRNICAPDVFVTHLGAVSFAELHVEHHSYAQRVLGERYPTYHLAVQDFIHGDPMLPARRELDMARLVHAIGDAKFMLSIEHKLGGGIGHYVEEFRNLGFSSGQSLVCVSVETESHCSIRLFQPTGELSLPNLGLVHFDDLEGLMARLQGLATCQGVVFNSMMGAGTALRQLLSNSCAQSSKPLVTVVHDYSFICPRANLVNAINEFCGGEQENSVCRDCIHKYRPQMSIEMAEWKRVHRAILDASRTIILPNPEVARYFGEGFLDPSRVVVRQHFEPDLMSVAPAARPAMAAGRKRRLALIGALGPHKGSRLVVALRDTIETLGLDLELHVVGYLDFQDVGNGTSCFVHGLYADDEEALGLLREIEPDAALSLSIWPETYCYSLSLAMALEIPTFGFDIGAQGERLRRYERGLLLDPSMKDRIVELARLLDDRDLATIWQKPVNRSQHFASYASIGDYLAHDEHEEAI</sequence>
<dbReference type="SUPFAM" id="SSF53448">
    <property type="entry name" value="Nucleotide-diphospho-sugar transferases"/>
    <property type="match status" value="1"/>
</dbReference>
<evidence type="ECO:0000256" key="2">
    <source>
        <dbReference type="ARBA" id="ARBA00022676"/>
    </source>
</evidence>